<dbReference type="RefSeq" id="WP_316510435.1">
    <property type="nucleotide sequence ID" value="NZ_OY726395.1"/>
</dbReference>
<protein>
    <submittedName>
        <fullName evidence="2">Uncharacterized protein</fullName>
    </submittedName>
</protein>
<sequence>MVELFADDLVAYRLGSATAALIFPLAGALLLAVGLYRRRAHRRWVTRDAERLLQNDDTGPANLGDHGPSRPAGRGTVFLVIGSLVTLLGIGHVLSALADTRAAPPSASNLNEGQCITAEDFAARRLNVEAADCSSSDATLQLASKGDATASCPDGSRGGARYPLLTSGVRTYCFMFNLREGRCYALGATVAPADCADPAANVRVIRRVDGVVDDPACPPAAKTVVYRETPRAYCFVAPPHAGG</sequence>
<evidence type="ECO:0000313" key="2">
    <source>
        <dbReference type="EMBL" id="CAJ1584209.1"/>
    </source>
</evidence>
<feature type="transmembrane region" description="Helical" evidence="1">
    <location>
        <begin position="12"/>
        <end position="36"/>
    </location>
</feature>
<reference evidence="2 3" key="1">
    <citation type="submission" date="2023-08" db="EMBL/GenBank/DDBJ databases">
        <authorList>
            <person name="Folkvardsen B D."/>
            <person name="Norman A."/>
        </authorList>
    </citation>
    <scope>NUCLEOTIDE SEQUENCE [LARGE SCALE GENOMIC DNA]</scope>
    <source>
        <strain evidence="2 3">Mu0050</strain>
    </source>
</reference>
<organism evidence="2 3">
    <name type="scientific">[Mycobacterium] wendilense</name>
    <dbReference type="NCBI Taxonomy" id="3064284"/>
    <lineage>
        <taxon>Bacteria</taxon>
        <taxon>Bacillati</taxon>
        <taxon>Actinomycetota</taxon>
        <taxon>Actinomycetes</taxon>
        <taxon>Mycobacteriales</taxon>
        <taxon>Mycobacteriaceae</taxon>
        <taxon>Mycolicibacter</taxon>
    </lineage>
</organism>
<evidence type="ECO:0000313" key="3">
    <source>
        <dbReference type="Proteomes" id="UP001190466"/>
    </source>
</evidence>
<keyword evidence="1" id="KW-0472">Membrane</keyword>
<name>A0ABM9MFX9_9MYCO</name>
<feature type="transmembrane region" description="Helical" evidence="1">
    <location>
        <begin position="77"/>
        <end position="98"/>
    </location>
</feature>
<evidence type="ECO:0000256" key="1">
    <source>
        <dbReference type="SAM" id="Phobius"/>
    </source>
</evidence>
<proteinExistence type="predicted"/>
<keyword evidence="1" id="KW-1133">Transmembrane helix</keyword>
<dbReference type="Proteomes" id="UP001190466">
    <property type="component" value="Chromosome"/>
</dbReference>
<gene>
    <name evidence="2" type="ORF">MU0050_003055</name>
</gene>
<accession>A0ABM9MFX9</accession>
<keyword evidence="3" id="KW-1185">Reference proteome</keyword>
<dbReference type="EMBL" id="OY726395">
    <property type="protein sequence ID" value="CAJ1584209.1"/>
    <property type="molecule type" value="Genomic_DNA"/>
</dbReference>
<keyword evidence="1" id="KW-0812">Transmembrane</keyword>